<gene>
    <name evidence="1" type="ORF">EXIGLDRAFT_830427</name>
</gene>
<dbReference type="OrthoDB" id="3247623at2759"/>
<dbReference type="Proteomes" id="UP000077266">
    <property type="component" value="Unassembled WGS sequence"/>
</dbReference>
<reference evidence="1 2" key="1">
    <citation type="journal article" date="2016" name="Mol. Biol. Evol.">
        <title>Comparative Genomics of Early-Diverging Mushroom-Forming Fungi Provides Insights into the Origins of Lignocellulose Decay Capabilities.</title>
        <authorList>
            <person name="Nagy L.G."/>
            <person name="Riley R."/>
            <person name="Tritt A."/>
            <person name="Adam C."/>
            <person name="Daum C."/>
            <person name="Floudas D."/>
            <person name="Sun H."/>
            <person name="Yadav J.S."/>
            <person name="Pangilinan J."/>
            <person name="Larsson K.H."/>
            <person name="Matsuura K."/>
            <person name="Barry K."/>
            <person name="Labutti K."/>
            <person name="Kuo R."/>
            <person name="Ohm R.A."/>
            <person name="Bhattacharya S.S."/>
            <person name="Shirouzu T."/>
            <person name="Yoshinaga Y."/>
            <person name="Martin F.M."/>
            <person name="Grigoriev I.V."/>
            <person name="Hibbett D.S."/>
        </authorList>
    </citation>
    <scope>NUCLEOTIDE SEQUENCE [LARGE SCALE GENOMIC DNA]</scope>
    <source>
        <strain evidence="1 2">HHB12029</strain>
    </source>
</reference>
<evidence type="ECO:0008006" key="3">
    <source>
        <dbReference type="Google" id="ProtNLM"/>
    </source>
</evidence>
<dbReference type="EMBL" id="KV425897">
    <property type="protein sequence ID" value="KZW01021.1"/>
    <property type="molecule type" value="Genomic_DNA"/>
</dbReference>
<dbReference type="InParanoid" id="A0A165NP64"/>
<dbReference type="SUPFAM" id="SSF52047">
    <property type="entry name" value="RNI-like"/>
    <property type="match status" value="1"/>
</dbReference>
<proteinExistence type="predicted"/>
<organism evidence="1 2">
    <name type="scientific">Exidia glandulosa HHB12029</name>
    <dbReference type="NCBI Taxonomy" id="1314781"/>
    <lineage>
        <taxon>Eukaryota</taxon>
        <taxon>Fungi</taxon>
        <taxon>Dikarya</taxon>
        <taxon>Basidiomycota</taxon>
        <taxon>Agaricomycotina</taxon>
        <taxon>Agaricomycetes</taxon>
        <taxon>Auriculariales</taxon>
        <taxon>Exidiaceae</taxon>
        <taxon>Exidia</taxon>
    </lineage>
</organism>
<sequence>MVSTSRRRLSRPLLVSPMSLLVLPDETLTHIACLLQKEGRRPVADVRQLALASTRLNRACSPVLWRKYVFVIRSFGRDIYGSEYTERGIPEGSEQWLMRFDRRIAHLHAKAPYIRDLTVLDSPSDSYSGVPPSLPFNAQFLDRAMPTICACMGLTKLSVFNYCTENISVWPAQLWCLVQNALPRLQELYLAANFTEIPRLEGALRRLTALKLRWCSSLIDDLLPQKMLLPRTLELDFVEHDASPPPANQRFVVPDLVGQQLDMLKVTMPHFRVPGPVFDVAPLAHVEIYIEVYFACDFKAHRPPAWRRIKPELKSLVTDDIRSYDVRKNYEVYITRPSLVEFPDYKGVYQDQVRDVAIDDAEQAEMDAFYRSRKASRMGWC</sequence>
<protein>
    <recommendedName>
        <fullName evidence="3">F-box domain-containing protein</fullName>
    </recommendedName>
</protein>
<accession>A0A165NP64</accession>
<dbReference type="AlphaFoldDB" id="A0A165NP64"/>
<evidence type="ECO:0000313" key="1">
    <source>
        <dbReference type="EMBL" id="KZW01021.1"/>
    </source>
</evidence>
<keyword evidence="2" id="KW-1185">Reference proteome</keyword>
<name>A0A165NP64_EXIGL</name>
<evidence type="ECO:0000313" key="2">
    <source>
        <dbReference type="Proteomes" id="UP000077266"/>
    </source>
</evidence>